<dbReference type="GO" id="GO:0032259">
    <property type="term" value="P:methylation"/>
    <property type="evidence" value="ECO:0007669"/>
    <property type="project" value="UniProtKB-KW"/>
</dbReference>
<dbReference type="AlphaFoldDB" id="F5YH66"/>
<evidence type="ECO:0000313" key="3">
    <source>
        <dbReference type="Proteomes" id="UP000009223"/>
    </source>
</evidence>
<reference evidence="3" key="1">
    <citation type="submission" date="2009-12" db="EMBL/GenBank/DDBJ databases">
        <title>Complete sequence of Treponema primitia strain ZAS-2.</title>
        <authorList>
            <person name="Tetu S.G."/>
            <person name="Matson E."/>
            <person name="Ren Q."/>
            <person name="Seshadri R."/>
            <person name="Elbourne L."/>
            <person name="Hassan K.A."/>
            <person name="Durkin A."/>
            <person name="Radune D."/>
            <person name="Mohamoud Y."/>
            <person name="Shay R."/>
            <person name="Jin S."/>
            <person name="Zhang X."/>
            <person name="Lucey K."/>
            <person name="Ballor N.R."/>
            <person name="Ottesen E."/>
            <person name="Rosenthal R."/>
            <person name="Allen A."/>
            <person name="Leadbetter J.R."/>
            <person name="Paulsen I.T."/>
        </authorList>
    </citation>
    <scope>NUCLEOTIDE SEQUENCE [LARGE SCALE GENOMIC DNA]</scope>
    <source>
        <strain evidence="3">ATCC BAA-887 / DSM 12427 / ZAS-2</strain>
    </source>
</reference>
<reference evidence="2 3" key="2">
    <citation type="journal article" date="2011" name="ISME J.">
        <title>RNA-seq reveals cooperative metabolic interactions between two termite-gut spirochete species in co-culture.</title>
        <authorList>
            <person name="Rosenthal A.Z."/>
            <person name="Matson E.G."/>
            <person name="Eldar A."/>
            <person name="Leadbetter J.R."/>
        </authorList>
    </citation>
    <scope>NUCLEOTIDE SEQUENCE [LARGE SCALE GENOMIC DNA]</scope>
    <source>
        <strain evidence="3">ATCC BAA-887 / DSM 12427 / ZAS-2</strain>
    </source>
</reference>
<dbReference type="eggNOG" id="COG2226">
    <property type="taxonomic scope" value="Bacteria"/>
</dbReference>
<keyword evidence="2" id="KW-0808">Transferase</keyword>
<dbReference type="PANTHER" id="PTHR42912">
    <property type="entry name" value="METHYLTRANSFERASE"/>
    <property type="match status" value="1"/>
</dbReference>
<dbReference type="EMBL" id="CP001843">
    <property type="protein sequence ID" value="AEF86055.1"/>
    <property type="molecule type" value="Genomic_DNA"/>
</dbReference>
<dbReference type="STRING" id="545694.TREPR_1139"/>
<dbReference type="InterPro" id="IPR013216">
    <property type="entry name" value="Methyltransf_11"/>
</dbReference>
<organism evidence="2 3">
    <name type="scientific">Treponema primitia (strain ATCC BAA-887 / DSM 12427 / ZAS-2)</name>
    <dbReference type="NCBI Taxonomy" id="545694"/>
    <lineage>
        <taxon>Bacteria</taxon>
        <taxon>Pseudomonadati</taxon>
        <taxon>Spirochaetota</taxon>
        <taxon>Spirochaetia</taxon>
        <taxon>Spirochaetales</taxon>
        <taxon>Treponemataceae</taxon>
        <taxon>Treponema</taxon>
    </lineage>
</organism>
<dbReference type="InterPro" id="IPR029063">
    <property type="entry name" value="SAM-dependent_MTases_sf"/>
</dbReference>
<evidence type="ECO:0000313" key="2">
    <source>
        <dbReference type="EMBL" id="AEF86055.1"/>
    </source>
</evidence>
<protein>
    <submittedName>
        <fullName evidence="2">Methyltransferase type 11</fullName>
    </submittedName>
</protein>
<dbReference type="RefSeq" id="WP_015708933.1">
    <property type="nucleotide sequence ID" value="NC_015578.1"/>
</dbReference>
<dbReference type="SUPFAM" id="SSF53335">
    <property type="entry name" value="S-adenosyl-L-methionine-dependent methyltransferases"/>
    <property type="match status" value="1"/>
</dbReference>
<dbReference type="Pfam" id="PF08241">
    <property type="entry name" value="Methyltransf_11"/>
    <property type="match status" value="1"/>
</dbReference>
<dbReference type="KEGG" id="tpi:TREPR_1139"/>
<dbReference type="Proteomes" id="UP000009223">
    <property type="component" value="Chromosome"/>
</dbReference>
<dbReference type="HOGENOM" id="CLU_088165_0_0_12"/>
<evidence type="ECO:0000259" key="1">
    <source>
        <dbReference type="Pfam" id="PF08241"/>
    </source>
</evidence>
<name>F5YH66_TREPZ</name>
<dbReference type="InterPro" id="IPR050508">
    <property type="entry name" value="Methyltransf_Superfamily"/>
</dbReference>
<proteinExistence type="predicted"/>
<gene>
    <name evidence="2" type="ordered locus">TREPR_1139</name>
</gene>
<dbReference type="GO" id="GO:0008168">
    <property type="term" value="F:methyltransferase activity"/>
    <property type="evidence" value="ECO:0007669"/>
    <property type="project" value="UniProtKB-KW"/>
</dbReference>
<keyword evidence="2" id="KW-0489">Methyltransferase</keyword>
<keyword evidence="3" id="KW-1185">Reference proteome</keyword>
<accession>F5YH66</accession>
<sequence>MAAEAEAKLNTISPTVALPAEKARAKALEFDRIADEVFAPIYLPIARRLLELAGISRGRCVDLGCGGGHLGLALAELVTNEITLLDSNPYALELAARRIKEADRERIATLCADVHAMPIAEASAGLVVSRGAMWFWDKEQSLTEIRRILAPGGVAVLGGGYGSPALKTEIYRVMSERNGDDFGARQQKTTQDSLPEDYAPVAQSLGFAEVRVVHDDTGDWLLLRKAAVSGVPL</sequence>
<dbReference type="Gene3D" id="3.40.50.150">
    <property type="entry name" value="Vaccinia Virus protein VP39"/>
    <property type="match status" value="1"/>
</dbReference>
<feature type="domain" description="Methyltransferase type 11" evidence="1">
    <location>
        <begin position="61"/>
        <end position="156"/>
    </location>
</feature>